<dbReference type="InterPro" id="IPR001810">
    <property type="entry name" value="F-box_dom"/>
</dbReference>
<gene>
    <name evidence="2" type="ORF">QYE76_018494</name>
</gene>
<dbReference type="EMBL" id="JAUUTY010000090">
    <property type="protein sequence ID" value="KAK1603250.1"/>
    <property type="molecule type" value="Genomic_DNA"/>
</dbReference>
<keyword evidence="3" id="KW-1185">Reference proteome</keyword>
<dbReference type="SUPFAM" id="SSF81383">
    <property type="entry name" value="F-box domain"/>
    <property type="match status" value="1"/>
</dbReference>
<evidence type="ECO:0000259" key="1">
    <source>
        <dbReference type="Pfam" id="PF00646"/>
    </source>
</evidence>
<dbReference type="InterPro" id="IPR036047">
    <property type="entry name" value="F-box-like_dom_sf"/>
</dbReference>
<evidence type="ECO:0000313" key="3">
    <source>
        <dbReference type="Proteomes" id="UP001231189"/>
    </source>
</evidence>
<sequence>MPANANWISPLHMFNDDNAGHQKIMFGTGNRKVLAVDADGAGTVETIFRADDAITGSFAGCAHPSLGLFQESLVPVGRTVEEIVFSSPAKQAWFHILKWMPARSVADLSLVCREWRLGYNLETSKHLLVLTSYKGKNSSTLEYQIECNCKLRQRNSRFFKAHSAAIPSGLCLSSVYKVRFVWLART</sequence>
<evidence type="ECO:0000313" key="2">
    <source>
        <dbReference type="EMBL" id="KAK1603250.1"/>
    </source>
</evidence>
<proteinExistence type="predicted"/>
<dbReference type="CDD" id="cd09917">
    <property type="entry name" value="F-box_SF"/>
    <property type="match status" value="1"/>
</dbReference>
<protein>
    <recommendedName>
        <fullName evidence="1">F-box domain-containing protein</fullName>
    </recommendedName>
</protein>
<dbReference type="AlphaFoldDB" id="A0AAD8QJ49"/>
<reference evidence="2" key="1">
    <citation type="submission" date="2023-07" db="EMBL/GenBank/DDBJ databases">
        <title>A chromosome-level genome assembly of Lolium multiflorum.</title>
        <authorList>
            <person name="Chen Y."/>
            <person name="Copetti D."/>
            <person name="Kolliker R."/>
            <person name="Studer B."/>
        </authorList>
    </citation>
    <scope>NUCLEOTIDE SEQUENCE</scope>
    <source>
        <strain evidence="2">02402/16</strain>
        <tissue evidence="2">Leaf</tissue>
    </source>
</reference>
<dbReference type="Pfam" id="PF00646">
    <property type="entry name" value="F-box"/>
    <property type="match status" value="1"/>
</dbReference>
<comment type="caution">
    <text evidence="2">The sequence shown here is derived from an EMBL/GenBank/DDBJ whole genome shotgun (WGS) entry which is preliminary data.</text>
</comment>
<name>A0AAD8QJ49_LOLMU</name>
<accession>A0AAD8QJ49</accession>
<feature type="domain" description="F-box" evidence="1">
    <location>
        <begin position="93"/>
        <end position="116"/>
    </location>
</feature>
<dbReference type="Proteomes" id="UP001231189">
    <property type="component" value="Unassembled WGS sequence"/>
</dbReference>
<organism evidence="2 3">
    <name type="scientific">Lolium multiflorum</name>
    <name type="common">Italian ryegrass</name>
    <name type="synonym">Lolium perenne subsp. multiflorum</name>
    <dbReference type="NCBI Taxonomy" id="4521"/>
    <lineage>
        <taxon>Eukaryota</taxon>
        <taxon>Viridiplantae</taxon>
        <taxon>Streptophyta</taxon>
        <taxon>Embryophyta</taxon>
        <taxon>Tracheophyta</taxon>
        <taxon>Spermatophyta</taxon>
        <taxon>Magnoliopsida</taxon>
        <taxon>Liliopsida</taxon>
        <taxon>Poales</taxon>
        <taxon>Poaceae</taxon>
        <taxon>BOP clade</taxon>
        <taxon>Pooideae</taxon>
        <taxon>Poodae</taxon>
        <taxon>Poeae</taxon>
        <taxon>Poeae Chloroplast Group 2 (Poeae type)</taxon>
        <taxon>Loliodinae</taxon>
        <taxon>Loliinae</taxon>
        <taxon>Lolium</taxon>
    </lineage>
</organism>